<organism evidence="1 2">
    <name type="scientific">Rhodopirellula europaea SH398</name>
    <dbReference type="NCBI Taxonomy" id="1263868"/>
    <lineage>
        <taxon>Bacteria</taxon>
        <taxon>Pseudomonadati</taxon>
        <taxon>Planctomycetota</taxon>
        <taxon>Planctomycetia</taxon>
        <taxon>Pirellulales</taxon>
        <taxon>Pirellulaceae</taxon>
        <taxon>Rhodopirellula</taxon>
    </lineage>
</organism>
<comment type="caution">
    <text evidence="1">The sequence shown here is derived from an EMBL/GenBank/DDBJ whole genome shotgun (WGS) entry which is preliminary data.</text>
</comment>
<dbReference type="Proteomes" id="UP000011996">
    <property type="component" value="Unassembled WGS sequence"/>
</dbReference>
<dbReference type="EMBL" id="ANOF01000006">
    <property type="protein sequence ID" value="EMI29277.1"/>
    <property type="molecule type" value="Genomic_DNA"/>
</dbReference>
<reference evidence="1 2" key="1">
    <citation type="journal article" date="2013" name="Mar. Genomics">
        <title>Expression of sulfatases in Rhodopirellula baltica and the diversity of sulfatases in the genus Rhodopirellula.</title>
        <authorList>
            <person name="Wegner C.E."/>
            <person name="Richter-Heitmann T."/>
            <person name="Klindworth A."/>
            <person name="Klockow C."/>
            <person name="Richter M."/>
            <person name="Achstetter T."/>
            <person name="Glockner F.O."/>
            <person name="Harder J."/>
        </authorList>
    </citation>
    <scope>NUCLEOTIDE SEQUENCE [LARGE SCALE GENOMIC DNA]</scope>
    <source>
        <strain evidence="1 2">SH398</strain>
    </source>
</reference>
<sequence>MRHCVGRSLARFRKSSVVDVTLSSRKVDERDNVFLFGQVISMGIRWHHSAVHCLTVLALTVIGPGSAPNARAETDGLVAESSAVSTTFAPVEDSVSQSDLSDAITRIRELETIVAAMQAESASAAIPATGDGTAYQHVPFTDRSTHDGIYDSGWTWRPRNPQESPFELTVGLHNQFRYTGFSREESTSVDAAGNIREINNRNDFNINRGRLVFSGYAFDEDLRFYSNIDYSTVTSNPIQLLLGWISFRMSDRLSIYLGLGKLPGTWEWTETSRYTLGADRTMATTFFRPSITAGMWAKGKLTDDISYHVLVGNGYNTLSLQASELDTQLAYSALSWWEPLEEFGPGFSDIENHPSLAFRLGHGLTQTRNASSSNADPAAEQTVIRLSDGTRLIEPNAIAPGVTVNAFDIWLYSAHFGIKRRGFSFSSEVFLRWLRNIEGDTGTGLPSQFDQGFFVQSGVFVIPEMLELFARGSQVNGEYGSGDEISAGFNWYLFNKRSARFTFDVTSIDDSPAQQSRTGYVAGESGTLFRSQLWTFF</sequence>
<accession>M5SNC9</accession>
<evidence type="ECO:0000313" key="2">
    <source>
        <dbReference type="Proteomes" id="UP000011996"/>
    </source>
</evidence>
<protein>
    <submittedName>
        <fullName evidence="1">Phosphate-selective porin O and P</fullName>
    </submittedName>
</protein>
<dbReference type="InterPro" id="IPR023614">
    <property type="entry name" value="Porin_dom_sf"/>
</dbReference>
<name>M5SNC9_9BACT</name>
<proteinExistence type="predicted"/>
<gene>
    <name evidence="1" type="ORF">RESH_00179</name>
</gene>
<dbReference type="AlphaFoldDB" id="M5SNC9"/>
<evidence type="ECO:0000313" key="1">
    <source>
        <dbReference type="EMBL" id="EMI29277.1"/>
    </source>
</evidence>
<dbReference type="Gene3D" id="2.40.160.10">
    <property type="entry name" value="Porin"/>
    <property type="match status" value="1"/>
</dbReference>
<dbReference type="PATRIC" id="fig|1263868.3.peg.199"/>